<dbReference type="EMBL" id="QOCW01000004">
    <property type="protein sequence ID" value="RBW70564.1"/>
    <property type="molecule type" value="Genomic_DNA"/>
</dbReference>
<proteinExistence type="predicted"/>
<name>A0A366Y2E1_9BACI</name>
<dbReference type="CDD" id="cd00565">
    <property type="entry name" value="Ubl_ThiS"/>
    <property type="match status" value="1"/>
</dbReference>
<dbReference type="Pfam" id="PF02597">
    <property type="entry name" value="ThiS"/>
    <property type="match status" value="1"/>
</dbReference>
<dbReference type="OrthoDB" id="9798559at2"/>
<keyword evidence="2" id="KW-1185">Reference proteome</keyword>
<accession>A0A366Y2E1</accession>
<evidence type="ECO:0000313" key="2">
    <source>
        <dbReference type="Proteomes" id="UP000253314"/>
    </source>
</evidence>
<dbReference type="Proteomes" id="UP000253314">
    <property type="component" value="Unassembled WGS sequence"/>
</dbReference>
<dbReference type="RefSeq" id="WP_113805015.1">
    <property type="nucleotide sequence ID" value="NZ_QOCW01000004.1"/>
</dbReference>
<dbReference type="InterPro" id="IPR012675">
    <property type="entry name" value="Beta-grasp_dom_sf"/>
</dbReference>
<dbReference type="PANTHER" id="PTHR34472">
    <property type="entry name" value="SULFUR CARRIER PROTEIN THIS"/>
    <property type="match status" value="1"/>
</dbReference>
<dbReference type="InterPro" id="IPR010035">
    <property type="entry name" value="Thi_S"/>
</dbReference>
<organism evidence="1 2">
    <name type="scientific">Bacillus taeanensis</name>
    <dbReference type="NCBI Taxonomy" id="273032"/>
    <lineage>
        <taxon>Bacteria</taxon>
        <taxon>Bacillati</taxon>
        <taxon>Bacillota</taxon>
        <taxon>Bacilli</taxon>
        <taxon>Bacillales</taxon>
        <taxon>Bacillaceae</taxon>
        <taxon>Bacillus</taxon>
    </lineage>
</organism>
<dbReference type="AlphaFoldDB" id="A0A366Y2E1"/>
<dbReference type="InterPro" id="IPR003749">
    <property type="entry name" value="ThiS/MoaD-like"/>
</dbReference>
<evidence type="ECO:0000313" key="1">
    <source>
        <dbReference type="EMBL" id="RBW70564.1"/>
    </source>
</evidence>
<reference evidence="1 2" key="1">
    <citation type="submission" date="2018-07" db="EMBL/GenBank/DDBJ databases">
        <title>Lottiidibacillus patelloidae gen. nov., sp. nov., isolated from the intestinal tract of a marine limpet and the reclassification of B. taeanensis BH030017T, B. algicola KMM 3737T and B. hwajinpoensis SW-72T as genus Lottiidibacillus.</title>
        <authorList>
            <person name="Liu R."/>
            <person name="Huang Z."/>
        </authorList>
    </citation>
    <scope>NUCLEOTIDE SEQUENCE [LARGE SCALE GENOMIC DNA]</scope>
    <source>
        <strain evidence="1 2">BH030017</strain>
    </source>
</reference>
<dbReference type="NCBIfam" id="TIGR01683">
    <property type="entry name" value="thiS"/>
    <property type="match status" value="1"/>
</dbReference>
<dbReference type="Gene3D" id="3.10.20.30">
    <property type="match status" value="1"/>
</dbReference>
<dbReference type="SUPFAM" id="SSF54285">
    <property type="entry name" value="MoaD/ThiS"/>
    <property type="match status" value="1"/>
</dbReference>
<dbReference type="InterPro" id="IPR016155">
    <property type="entry name" value="Mopterin_synth/thiamin_S_b"/>
</dbReference>
<comment type="caution">
    <text evidence="1">The sequence shown here is derived from an EMBL/GenBank/DDBJ whole genome shotgun (WGS) entry which is preliminary data.</text>
</comment>
<sequence length="65" mass="7255">MKLIINGEEKQLSVQTLQDVVEHFGLQEGFVVTEVDGEIIDRNNWNSKSLVEGMQIELVHFVGGG</sequence>
<dbReference type="PANTHER" id="PTHR34472:SF1">
    <property type="entry name" value="SULFUR CARRIER PROTEIN THIS"/>
    <property type="match status" value="1"/>
</dbReference>
<gene>
    <name evidence="1" type="primary">thiS</name>
    <name evidence="1" type="ORF">DS031_05970</name>
</gene>
<protein>
    <submittedName>
        <fullName evidence="1">Thiamine biosynthesis protein ThiS</fullName>
    </submittedName>
</protein>